<sequence>MQLLASHPYLNLYLHEGASRAIEAEWKGFISSPVLRQATLEAAQLAQEHRISGWVADDRLLGPVRPSDLEWIGQEILPLLVAAGLRRFARLDAVDPLNKLLIGQAQQAAEQQFPFELRTFTDVEEARAWACG</sequence>
<dbReference type="EMBL" id="BAABGZ010000081">
    <property type="protein sequence ID" value="GAA4369599.1"/>
    <property type="molecule type" value="Genomic_DNA"/>
</dbReference>
<gene>
    <name evidence="1" type="ORF">GCM10023185_43390</name>
</gene>
<evidence type="ECO:0008006" key="3">
    <source>
        <dbReference type="Google" id="ProtNLM"/>
    </source>
</evidence>
<reference evidence="2" key="1">
    <citation type="journal article" date="2019" name="Int. J. Syst. Evol. Microbiol.">
        <title>The Global Catalogue of Microorganisms (GCM) 10K type strain sequencing project: providing services to taxonomists for standard genome sequencing and annotation.</title>
        <authorList>
            <consortium name="The Broad Institute Genomics Platform"/>
            <consortium name="The Broad Institute Genome Sequencing Center for Infectious Disease"/>
            <person name="Wu L."/>
            <person name="Ma J."/>
        </authorList>
    </citation>
    <scope>NUCLEOTIDE SEQUENCE [LARGE SCALE GENOMIC DNA]</scope>
    <source>
        <strain evidence="2">JCM 17923</strain>
    </source>
</reference>
<proteinExistence type="predicted"/>
<comment type="caution">
    <text evidence="1">The sequence shown here is derived from an EMBL/GenBank/DDBJ whole genome shotgun (WGS) entry which is preliminary data.</text>
</comment>
<protein>
    <recommendedName>
        <fullName evidence="3">STAS/SEC14 domain-containing protein</fullName>
    </recommendedName>
</protein>
<name>A0ABP8IRY9_9BACT</name>
<dbReference type="RefSeq" id="WP_345238258.1">
    <property type="nucleotide sequence ID" value="NZ_BAABGZ010000081.1"/>
</dbReference>
<evidence type="ECO:0000313" key="2">
    <source>
        <dbReference type="Proteomes" id="UP001501153"/>
    </source>
</evidence>
<organism evidence="1 2">
    <name type="scientific">Hymenobacter saemangeumensis</name>
    <dbReference type="NCBI Taxonomy" id="1084522"/>
    <lineage>
        <taxon>Bacteria</taxon>
        <taxon>Pseudomonadati</taxon>
        <taxon>Bacteroidota</taxon>
        <taxon>Cytophagia</taxon>
        <taxon>Cytophagales</taxon>
        <taxon>Hymenobacteraceae</taxon>
        <taxon>Hymenobacter</taxon>
    </lineage>
</organism>
<accession>A0ABP8IRY9</accession>
<keyword evidence="2" id="KW-1185">Reference proteome</keyword>
<dbReference type="Proteomes" id="UP001501153">
    <property type="component" value="Unassembled WGS sequence"/>
</dbReference>
<evidence type="ECO:0000313" key="1">
    <source>
        <dbReference type="EMBL" id="GAA4369599.1"/>
    </source>
</evidence>